<keyword evidence="6 9" id="KW-0547">Nucleotide-binding</keyword>
<comment type="function">
    <text evidence="9">Tubulin is the major constituent of microtubules, protein filaments consisting of alpha- and beta-tubulin heterodimers. Gamma-tubulin is a key component of the gamma-tubulin ring complex (gTuRC) which mediates microtubule nucleation. The gTuRC regulates the minus-end nucleation of alpha-beta tubulin heterodimers that grow into microtubule protafilaments, a critical step in centrosome duplication and spindle formation.</text>
</comment>
<dbReference type="InterPro" id="IPR000217">
    <property type="entry name" value="Tubulin"/>
</dbReference>
<evidence type="ECO:0000256" key="5">
    <source>
        <dbReference type="ARBA" id="ARBA00022701"/>
    </source>
</evidence>
<dbReference type="PRINTS" id="PR01164">
    <property type="entry name" value="GAMMATUBULIN"/>
</dbReference>
<dbReference type="InterPro" id="IPR023123">
    <property type="entry name" value="Tubulin_C"/>
</dbReference>
<dbReference type="Gene3D" id="3.30.1330.20">
    <property type="entry name" value="Tubulin/FtsZ, C-terminal domain"/>
    <property type="match status" value="1"/>
</dbReference>
<dbReference type="Proteomes" id="UP000094455">
    <property type="component" value="Unassembled WGS sequence"/>
</dbReference>
<comment type="subcellular location">
    <subcellularLocation>
        <location evidence="1">Cytoplasm</location>
        <location evidence="1">Cytoskeleton</location>
        <location evidence="1">Microtubule organizing center</location>
    </subcellularLocation>
</comment>
<protein>
    <recommendedName>
        <fullName evidence="3 9">Tubulin gamma chain</fullName>
    </recommendedName>
</protein>
<dbReference type="GO" id="GO:0031122">
    <property type="term" value="P:cytoplasmic microtubule organization"/>
    <property type="evidence" value="ECO:0007669"/>
    <property type="project" value="InterPro"/>
</dbReference>
<evidence type="ECO:0000313" key="12">
    <source>
        <dbReference type="EMBL" id="ODQ45097.1"/>
    </source>
</evidence>
<evidence type="ECO:0000256" key="9">
    <source>
        <dbReference type="RuleBase" id="RU000352"/>
    </source>
</evidence>
<dbReference type="GO" id="GO:0005525">
    <property type="term" value="F:GTP binding"/>
    <property type="evidence" value="ECO:0007669"/>
    <property type="project" value="UniProtKB-UniRule"/>
</dbReference>
<dbReference type="InterPro" id="IPR017975">
    <property type="entry name" value="Tubulin_CS"/>
</dbReference>
<evidence type="ECO:0000256" key="1">
    <source>
        <dbReference type="ARBA" id="ARBA00004267"/>
    </source>
</evidence>
<dbReference type="GeneID" id="30176659"/>
<dbReference type="Pfam" id="PF00091">
    <property type="entry name" value="Tubulin"/>
    <property type="match status" value="1"/>
</dbReference>
<dbReference type="OrthoDB" id="10249382at2759"/>
<dbReference type="InterPro" id="IPR003008">
    <property type="entry name" value="Tubulin_FtsZ_GTPase"/>
</dbReference>
<keyword evidence="8" id="KW-0206">Cytoskeleton</keyword>
<evidence type="ECO:0000256" key="10">
    <source>
        <dbReference type="SAM" id="MobiDB-lite"/>
    </source>
</evidence>
<dbReference type="GO" id="GO:0007020">
    <property type="term" value="P:microtubule nucleation"/>
    <property type="evidence" value="ECO:0007669"/>
    <property type="project" value="InterPro"/>
</dbReference>
<evidence type="ECO:0000256" key="3">
    <source>
        <dbReference type="ARBA" id="ARBA00018848"/>
    </source>
</evidence>
<dbReference type="EMBL" id="KV454005">
    <property type="protein sequence ID" value="ODQ45097.1"/>
    <property type="molecule type" value="Genomic_DNA"/>
</dbReference>
<dbReference type="InterPro" id="IPR037103">
    <property type="entry name" value="Tubulin/FtsZ-like_C"/>
</dbReference>
<reference evidence="12 13" key="1">
    <citation type="journal article" date="2016" name="Proc. Natl. Acad. Sci. U.S.A.">
        <title>Comparative genomics of biotechnologically important yeasts.</title>
        <authorList>
            <person name="Riley R."/>
            <person name="Haridas S."/>
            <person name="Wolfe K.H."/>
            <person name="Lopes M.R."/>
            <person name="Hittinger C.T."/>
            <person name="Goeker M."/>
            <person name="Salamov A.A."/>
            <person name="Wisecaver J.H."/>
            <person name="Long T.M."/>
            <person name="Calvey C.H."/>
            <person name="Aerts A.L."/>
            <person name="Barry K.W."/>
            <person name="Choi C."/>
            <person name="Clum A."/>
            <person name="Coughlan A.Y."/>
            <person name="Deshpande S."/>
            <person name="Douglass A.P."/>
            <person name="Hanson S.J."/>
            <person name="Klenk H.-P."/>
            <person name="LaButti K.M."/>
            <person name="Lapidus A."/>
            <person name="Lindquist E.A."/>
            <person name="Lipzen A.M."/>
            <person name="Meier-Kolthoff J.P."/>
            <person name="Ohm R.A."/>
            <person name="Otillar R.P."/>
            <person name="Pangilinan J.L."/>
            <person name="Peng Y."/>
            <person name="Rokas A."/>
            <person name="Rosa C.A."/>
            <person name="Scheuner C."/>
            <person name="Sibirny A.A."/>
            <person name="Slot J.C."/>
            <person name="Stielow J.B."/>
            <person name="Sun H."/>
            <person name="Kurtzman C.P."/>
            <person name="Blackwell M."/>
            <person name="Grigoriev I.V."/>
            <person name="Jeffries T.W."/>
        </authorList>
    </citation>
    <scope>NUCLEOTIDE SEQUENCE [LARGE SCALE GENOMIC DNA]</scope>
    <source>
        <strain evidence="12 13">NRRL Y-2026</strain>
    </source>
</reference>
<evidence type="ECO:0000256" key="8">
    <source>
        <dbReference type="ARBA" id="ARBA00023212"/>
    </source>
</evidence>
<dbReference type="InterPro" id="IPR008280">
    <property type="entry name" value="Tub_FtsZ_C"/>
</dbReference>
<dbReference type="PRINTS" id="PR01161">
    <property type="entry name" value="TUBULIN"/>
</dbReference>
<accession>A0A1E3NG27</accession>
<feature type="region of interest" description="Disordered" evidence="10">
    <location>
        <begin position="451"/>
        <end position="492"/>
    </location>
</feature>
<dbReference type="PROSITE" id="PS00227">
    <property type="entry name" value="TUBULIN"/>
    <property type="match status" value="1"/>
</dbReference>
<dbReference type="GO" id="GO:0000930">
    <property type="term" value="C:gamma-tubulin complex"/>
    <property type="evidence" value="ECO:0007669"/>
    <property type="project" value="InterPro"/>
</dbReference>
<evidence type="ECO:0000256" key="7">
    <source>
        <dbReference type="ARBA" id="ARBA00023134"/>
    </source>
</evidence>
<dbReference type="Gene3D" id="1.10.287.600">
    <property type="entry name" value="Helix hairpin bin"/>
    <property type="match status" value="1"/>
</dbReference>
<evidence type="ECO:0000256" key="2">
    <source>
        <dbReference type="ARBA" id="ARBA00009636"/>
    </source>
</evidence>
<keyword evidence="5 9" id="KW-0493">Microtubule</keyword>
<gene>
    <name evidence="12" type="ORF">PICMEDRAFT_12835</name>
</gene>
<dbReference type="GO" id="GO:0005874">
    <property type="term" value="C:microtubule"/>
    <property type="evidence" value="ECO:0007669"/>
    <property type="project" value="UniProtKB-KW"/>
</dbReference>
<organism evidence="12 13">
    <name type="scientific">Pichia membranifaciens NRRL Y-2026</name>
    <dbReference type="NCBI Taxonomy" id="763406"/>
    <lineage>
        <taxon>Eukaryota</taxon>
        <taxon>Fungi</taxon>
        <taxon>Dikarya</taxon>
        <taxon>Ascomycota</taxon>
        <taxon>Saccharomycotina</taxon>
        <taxon>Pichiomycetes</taxon>
        <taxon>Pichiales</taxon>
        <taxon>Pichiaceae</taxon>
        <taxon>Pichia</taxon>
    </lineage>
</organism>
<dbReference type="InterPro" id="IPR002454">
    <property type="entry name" value="Gamma_tubulin"/>
</dbReference>
<dbReference type="SUPFAM" id="SSF52490">
    <property type="entry name" value="Tubulin nucleotide-binding domain-like"/>
    <property type="match status" value="1"/>
</dbReference>
<dbReference type="RefSeq" id="XP_019016210.1">
    <property type="nucleotide sequence ID" value="XM_019159972.1"/>
</dbReference>
<dbReference type="STRING" id="763406.A0A1E3NG27"/>
<dbReference type="InterPro" id="IPR036525">
    <property type="entry name" value="Tubulin/FtsZ_GTPase_sf"/>
</dbReference>
<proteinExistence type="inferred from homology"/>
<feature type="compositionally biased region" description="Acidic residues" evidence="10">
    <location>
        <begin position="452"/>
        <end position="467"/>
    </location>
</feature>
<dbReference type="SMART" id="SM00864">
    <property type="entry name" value="Tubulin"/>
    <property type="match status" value="1"/>
</dbReference>
<dbReference type="SUPFAM" id="SSF55307">
    <property type="entry name" value="Tubulin C-terminal domain-like"/>
    <property type="match status" value="1"/>
</dbReference>
<dbReference type="AlphaFoldDB" id="A0A1E3NG27"/>
<sequence>MGGEILTLQAGQCGNQVGEQFWSQICSEHGINSDGTTDESYLSRPRNDRPDIFFQRNASNKSFTPRAILIDLEPKVIGKIAERYDGLFNPKNIFMASDGGGAANRWADGYLHGKKNLETVLDIIDRELDGCDNLEGFQLLHSIGGGTGSGFGSLLLETLSDRYSKKLIQTYSVFDRSGIVVNPYNSILTLKRLIQNSDANVVFNNNSLLSIAPENQQIDGPSFDNINKLISTVMSASTNTLRFPSYSYNSLTSIISTLIPTPDLHFITASYTPYTLDYGNYTGKDIRRSTSYDVILELLDKKSNMFCTGQKEDKVLAMMDVIIGSKAPMDNKHNASIQKALIKARSRINFAPWTPSTIHLAMGQRSSFSTVPKDIVSGLMLSNSTSVLHVLRGITNDYDRLRKKSAFMNTYLKSDYDQECGDIMQEFQECREIVEALMGEYRASETLAYMEGGDDDEDEDDDEDQDGENMSHGGDEVLMSDVHDPDHDVVME</sequence>
<dbReference type="PANTHER" id="PTHR11588">
    <property type="entry name" value="TUBULIN"/>
    <property type="match status" value="1"/>
</dbReference>
<name>A0A1E3NG27_9ASCO</name>
<evidence type="ECO:0000313" key="13">
    <source>
        <dbReference type="Proteomes" id="UP000094455"/>
    </source>
</evidence>
<keyword evidence="4" id="KW-0963">Cytoplasm</keyword>
<comment type="similarity">
    <text evidence="2 9">Belongs to the tubulin family.</text>
</comment>
<feature type="domain" description="Tubulin/FtsZ GTPase" evidence="11">
    <location>
        <begin position="50"/>
        <end position="245"/>
    </location>
</feature>
<evidence type="ECO:0000256" key="4">
    <source>
        <dbReference type="ARBA" id="ARBA00022490"/>
    </source>
</evidence>
<evidence type="ECO:0000259" key="11">
    <source>
        <dbReference type="SMART" id="SM00864"/>
    </source>
</evidence>
<dbReference type="CDD" id="cd02188">
    <property type="entry name" value="gamma_tubulin"/>
    <property type="match status" value="1"/>
</dbReference>
<dbReference type="Pfam" id="PF03953">
    <property type="entry name" value="Tubulin_C"/>
    <property type="match status" value="1"/>
</dbReference>
<dbReference type="InterPro" id="IPR018316">
    <property type="entry name" value="Tubulin/FtsZ_2-layer-sand-dom"/>
</dbReference>
<dbReference type="Gene3D" id="3.40.50.1440">
    <property type="entry name" value="Tubulin/FtsZ, GTPase domain"/>
    <property type="match status" value="1"/>
</dbReference>
<evidence type="ECO:0000256" key="6">
    <source>
        <dbReference type="ARBA" id="ARBA00022741"/>
    </source>
</evidence>
<keyword evidence="13" id="KW-1185">Reference proteome</keyword>
<keyword evidence="7 9" id="KW-0342">GTP-binding</keyword>
<feature type="compositionally biased region" description="Basic and acidic residues" evidence="10">
    <location>
        <begin position="481"/>
        <end position="492"/>
    </location>
</feature>